<dbReference type="PROSITE" id="PS00759">
    <property type="entry name" value="ARGE_DAPE_CPG2_2"/>
    <property type="match status" value="1"/>
</dbReference>
<dbReference type="GO" id="GO:0008777">
    <property type="term" value="F:acetylornithine deacetylase activity"/>
    <property type="evidence" value="ECO:0007669"/>
    <property type="project" value="TreeGrafter"/>
</dbReference>
<feature type="binding site" evidence="15">
    <location>
        <position position="163"/>
    </location>
    <ligand>
        <name>Zn(2+)</name>
        <dbReference type="ChEBI" id="CHEBI:29105"/>
        <label>1</label>
    </ligand>
</feature>
<comment type="subunit">
    <text evidence="3 15">Homodimer.</text>
</comment>
<dbReference type="EMBL" id="CP021431">
    <property type="protein sequence ID" value="ART99628.1"/>
    <property type="molecule type" value="Genomic_DNA"/>
</dbReference>
<comment type="catalytic activity">
    <reaction evidence="14 15">
        <text>N-succinyl-(2S,6S)-2,6-diaminopimelate + H2O = (2S,6S)-2,6-diaminopimelate + succinate</text>
        <dbReference type="Rhea" id="RHEA:22608"/>
        <dbReference type="ChEBI" id="CHEBI:15377"/>
        <dbReference type="ChEBI" id="CHEBI:30031"/>
        <dbReference type="ChEBI" id="CHEBI:57609"/>
        <dbReference type="ChEBI" id="CHEBI:58087"/>
        <dbReference type="EC" id="3.5.1.18"/>
    </reaction>
</comment>
<dbReference type="InterPro" id="IPR036264">
    <property type="entry name" value="Bact_exopeptidase_dim_dom"/>
</dbReference>
<dbReference type="CDD" id="cd03891">
    <property type="entry name" value="M20_DapE_proteobac"/>
    <property type="match status" value="1"/>
</dbReference>
<evidence type="ECO:0000313" key="17">
    <source>
        <dbReference type="EMBL" id="ART99628.1"/>
    </source>
</evidence>
<evidence type="ECO:0000256" key="15">
    <source>
        <dbReference type="HAMAP-Rule" id="MF_01690"/>
    </source>
</evidence>
<evidence type="ECO:0000256" key="10">
    <source>
        <dbReference type="ARBA" id="ARBA00022915"/>
    </source>
</evidence>
<proteinExistence type="inferred from homology"/>
<dbReference type="InterPro" id="IPR050072">
    <property type="entry name" value="Peptidase_M20A"/>
</dbReference>
<dbReference type="EC" id="3.5.1.18" evidence="4 15"/>
<feature type="binding site" evidence="15">
    <location>
        <position position="135"/>
    </location>
    <ligand>
        <name>Zn(2+)</name>
        <dbReference type="ChEBI" id="CHEBI:29105"/>
        <label>2</label>
    </ligand>
</feature>
<sequence>MIDPVALTADLVRCPSVTPVEGGALVLLEKLLTEGGFTCTRVDRGDVSNLFARWGRQGANRTFGFNGHTDVVPLGDAAAWTVPPFGAVIKDGYLYGRGSTDMKSGVAAFAAAALDFVADTPPDGAIILAITGDEEGDARDGTTALLDWMAANNETMSVCLVGEPTCPDVMGEAMKIGRRGSLNATFTVTGVQGHSAYPHRAKNPLPAIARLVDILASHPLDQGTAHFDPSTLAVVTIDTGNAATNVIPAQTWAGVNIRFNDLHSGASLTDWMQGIADQVAADFGVRIAMQVKVSGESFITPPGALSDLVGRAVKAETGRDPVLSTSGGTSDARFVQHHCPVVEFGLVGQTMHQVDERVAVDQILQLKAIYSRILRDYFAT</sequence>
<dbReference type="InterPro" id="IPR011650">
    <property type="entry name" value="Peptidase_M20_dimer"/>
</dbReference>
<dbReference type="GO" id="GO:0008270">
    <property type="term" value="F:zinc ion binding"/>
    <property type="evidence" value="ECO:0007669"/>
    <property type="project" value="UniProtKB-UniRule"/>
</dbReference>
<organism evidence="17 18">
    <name type="scientific">Yoonia vestfoldensis</name>
    <dbReference type="NCBI Taxonomy" id="245188"/>
    <lineage>
        <taxon>Bacteria</taxon>
        <taxon>Pseudomonadati</taxon>
        <taxon>Pseudomonadota</taxon>
        <taxon>Alphaproteobacteria</taxon>
        <taxon>Rhodobacterales</taxon>
        <taxon>Paracoccaceae</taxon>
        <taxon>Yoonia</taxon>
    </lineage>
</organism>
<dbReference type="GO" id="GO:0006526">
    <property type="term" value="P:L-arginine biosynthetic process"/>
    <property type="evidence" value="ECO:0007669"/>
    <property type="project" value="TreeGrafter"/>
</dbReference>
<evidence type="ECO:0000256" key="13">
    <source>
        <dbReference type="ARBA" id="ARBA00031891"/>
    </source>
</evidence>
<dbReference type="InterPro" id="IPR005941">
    <property type="entry name" value="DapE_proteobac"/>
</dbReference>
<evidence type="ECO:0000256" key="1">
    <source>
        <dbReference type="ARBA" id="ARBA00005130"/>
    </source>
</evidence>
<dbReference type="InterPro" id="IPR002933">
    <property type="entry name" value="Peptidase_M20"/>
</dbReference>
<accession>A0A1Y0E881</accession>
<dbReference type="Proteomes" id="UP000195273">
    <property type="component" value="Chromosome"/>
</dbReference>
<evidence type="ECO:0000256" key="2">
    <source>
        <dbReference type="ARBA" id="ARBA00006746"/>
    </source>
</evidence>
<evidence type="ECO:0000256" key="6">
    <source>
        <dbReference type="ARBA" id="ARBA00022605"/>
    </source>
</evidence>
<feature type="binding site" evidence="15">
    <location>
        <position position="101"/>
    </location>
    <ligand>
        <name>Zn(2+)</name>
        <dbReference type="ChEBI" id="CHEBI:29105"/>
        <label>1</label>
    </ligand>
</feature>
<dbReference type="AlphaFoldDB" id="A0A1Y0E881"/>
<evidence type="ECO:0000256" key="11">
    <source>
        <dbReference type="ARBA" id="ARBA00023154"/>
    </source>
</evidence>
<dbReference type="HAMAP" id="MF_01690">
    <property type="entry name" value="DapE"/>
    <property type="match status" value="1"/>
</dbReference>
<evidence type="ECO:0000256" key="8">
    <source>
        <dbReference type="ARBA" id="ARBA00022801"/>
    </source>
</evidence>
<dbReference type="Gene3D" id="3.30.70.360">
    <property type="match status" value="1"/>
</dbReference>
<dbReference type="SUPFAM" id="SSF53187">
    <property type="entry name" value="Zn-dependent exopeptidases"/>
    <property type="match status" value="1"/>
</dbReference>
<keyword evidence="18" id="KW-1185">Reference proteome</keyword>
<keyword evidence="10 15" id="KW-0220">Diaminopimelate biosynthesis</keyword>
<evidence type="ECO:0000313" key="18">
    <source>
        <dbReference type="Proteomes" id="UP000195273"/>
    </source>
</evidence>
<feature type="binding site" evidence="15">
    <location>
        <position position="101"/>
    </location>
    <ligand>
        <name>Zn(2+)</name>
        <dbReference type="ChEBI" id="CHEBI:29105"/>
        <label>2</label>
    </ligand>
</feature>
<protein>
    <recommendedName>
        <fullName evidence="5 15">Succinyl-diaminopimelate desuccinylase</fullName>
        <shortName evidence="15">SDAP desuccinylase</shortName>
        <ecNumber evidence="4 15">3.5.1.18</ecNumber>
    </recommendedName>
    <alternativeName>
        <fullName evidence="13 15">N-succinyl-LL-2,6-diaminoheptanedioate amidohydrolase</fullName>
    </alternativeName>
</protein>
<name>A0A1Y0E881_9RHOB</name>
<keyword evidence="6 15" id="KW-0028">Amino-acid biosynthesis</keyword>
<dbReference type="GO" id="GO:0009089">
    <property type="term" value="P:lysine biosynthetic process via diaminopimelate"/>
    <property type="evidence" value="ECO:0007669"/>
    <property type="project" value="UniProtKB-UniRule"/>
</dbReference>
<feature type="active site" description="Proton acceptor" evidence="15">
    <location>
        <position position="134"/>
    </location>
</feature>
<keyword evidence="8 15" id="KW-0378">Hydrolase</keyword>
<dbReference type="KEGG" id="lvs:LOKVESSMR4R_00288"/>
<evidence type="ECO:0000259" key="16">
    <source>
        <dbReference type="Pfam" id="PF07687"/>
    </source>
</evidence>
<evidence type="ECO:0000256" key="3">
    <source>
        <dbReference type="ARBA" id="ARBA00011738"/>
    </source>
</evidence>
<dbReference type="Gene3D" id="3.40.630.10">
    <property type="entry name" value="Zn peptidases"/>
    <property type="match status" value="1"/>
</dbReference>
<dbReference type="STRING" id="1122181.GCA_000382265_02702"/>
<feature type="binding site" evidence="15">
    <location>
        <position position="68"/>
    </location>
    <ligand>
        <name>Zn(2+)</name>
        <dbReference type="ChEBI" id="CHEBI:29105"/>
        <label>1</label>
    </ligand>
</feature>
<dbReference type="PANTHER" id="PTHR43808:SF31">
    <property type="entry name" value="N-ACETYL-L-CITRULLINE DEACETYLASE"/>
    <property type="match status" value="1"/>
</dbReference>
<evidence type="ECO:0000256" key="14">
    <source>
        <dbReference type="ARBA" id="ARBA00051301"/>
    </source>
</evidence>
<keyword evidence="7 15" id="KW-0479">Metal-binding</keyword>
<dbReference type="NCBIfam" id="TIGR01246">
    <property type="entry name" value="dapE_proteo"/>
    <property type="match status" value="1"/>
</dbReference>
<evidence type="ECO:0000256" key="4">
    <source>
        <dbReference type="ARBA" id="ARBA00011921"/>
    </source>
</evidence>
<feature type="domain" description="Peptidase M20 dimerisation" evidence="16">
    <location>
        <begin position="176"/>
        <end position="281"/>
    </location>
</feature>
<evidence type="ECO:0000256" key="7">
    <source>
        <dbReference type="ARBA" id="ARBA00022723"/>
    </source>
</evidence>
<dbReference type="NCBIfam" id="NF009557">
    <property type="entry name" value="PRK13009.1"/>
    <property type="match status" value="1"/>
</dbReference>
<evidence type="ECO:0000256" key="12">
    <source>
        <dbReference type="ARBA" id="ARBA00023285"/>
    </source>
</evidence>
<dbReference type="OrthoDB" id="9809784at2"/>
<comment type="pathway">
    <text evidence="1 15">Amino-acid biosynthesis; L-lysine biosynthesis via DAP pathway; LL-2,6-diaminopimelate from (S)-tetrahydrodipicolinate (succinylase route): step 3/3.</text>
</comment>
<dbReference type="PANTHER" id="PTHR43808">
    <property type="entry name" value="ACETYLORNITHINE DEACETYLASE"/>
    <property type="match status" value="1"/>
</dbReference>
<comment type="similarity">
    <text evidence="2 15">Belongs to the peptidase M20A family. DapE subfamily.</text>
</comment>
<evidence type="ECO:0000256" key="9">
    <source>
        <dbReference type="ARBA" id="ARBA00022833"/>
    </source>
</evidence>
<feature type="binding site" evidence="15">
    <location>
        <position position="352"/>
    </location>
    <ligand>
        <name>Zn(2+)</name>
        <dbReference type="ChEBI" id="CHEBI:29105"/>
        <label>2</label>
    </ligand>
</feature>
<dbReference type="InterPro" id="IPR001261">
    <property type="entry name" value="ArgE/DapE_CS"/>
</dbReference>
<dbReference type="Pfam" id="PF07687">
    <property type="entry name" value="M20_dimer"/>
    <property type="match status" value="1"/>
</dbReference>
<comment type="function">
    <text evidence="15">Catalyzes the hydrolysis of N-succinyl-L,L-diaminopimelic acid (SDAP), forming succinate and LL-2,6-diaminopimelate (DAP), an intermediate involved in the bacterial biosynthesis of lysine and meso-diaminopimelic acid, an essential component of bacterial cell walls.</text>
</comment>
<dbReference type="Pfam" id="PF01546">
    <property type="entry name" value="Peptidase_M20"/>
    <property type="match status" value="1"/>
</dbReference>
<dbReference type="RefSeq" id="WP_087205978.1">
    <property type="nucleotide sequence ID" value="NZ_CP021431.1"/>
</dbReference>
<dbReference type="GO" id="GO:0009014">
    <property type="term" value="F:succinyl-diaminopimelate desuccinylase activity"/>
    <property type="evidence" value="ECO:0007669"/>
    <property type="project" value="UniProtKB-UniRule"/>
</dbReference>
<keyword evidence="9 15" id="KW-0862">Zinc</keyword>
<dbReference type="GO" id="GO:0050897">
    <property type="term" value="F:cobalt ion binding"/>
    <property type="evidence" value="ECO:0007669"/>
    <property type="project" value="UniProtKB-UniRule"/>
</dbReference>
<keyword evidence="11 15" id="KW-0457">Lysine biosynthesis</keyword>
<keyword evidence="12 15" id="KW-0170">Cobalt</keyword>
<gene>
    <name evidence="15 17" type="primary">dapE</name>
    <name evidence="17" type="ORF">LOKVESSMR4R_00288</name>
</gene>
<dbReference type="UniPathway" id="UPA00034">
    <property type="reaction ID" value="UER00021"/>
</dbReference>
<evidence type="ECO:0000256" key="5">
    <source>
        <dbReference type="ARBA" id="ARBA00022391"/>
    </source>
</evidence>
<feature type="active site" evidence="15">
    <location>
        <position position="70"/>
    </location>
</feature>
<dbReference type="SUPFAM" id="SSF55031">
    <property type="entry name" value="Bacterial exopeptidase dimerisation domain"/>
    <property type="match status" value="1"/>
</dbReference>
<dbReference type="GO" id="GO:0019877">
    <property type="term" value="P:diaminopimelate biosynthetic process"/>
    <property type="evidence" value="ECO:0007669"/>
    <property type="project" value="UniProtKB-UniRule"/>
</dbReference>
<reference evidence="17 18" key="1">
    <citation type="submission" date="2017-05" db="EMBL/GenBank/DDBJ databases">
        <title>Genome Sequence of Loktanella vestfoldensis Strain SMR4r Isolated from a Culture of the Diatom Skeletonema marinoi.</title>
        <authorList>
            <person name="Topel M."/>
            <person name="Pinder M.I.M."/>
            <person name="Johansson O.N."/>
            <person name="Kourtchenko O."/>
            <person name="Godhe A."/>
            <person name="Clarke A.K."/>
        </authorList>
    </citation>
    <scope>NUCLEOTIDE SEQUENCE [LARGE SCALE GENOMIC DNA]</scope>
    <source>
        <strain evidence="17 18">SMR4r</strain>
    </source>
</reference>
<comment type="cofactor">
    <cofactor evidence="15">
        <name>Zn(2+)</name>
        <dbReference type="ChEBI" id="CHEBI:29105"/>
    </cofactor>
    <cofactor evidence="15">
        <name>Co(2+)</name>
        <dbReference type="ChEBI" id="CHEBI:48828"/>
    </cofactor>
    <text evidence="15">Binds 2 Zn(2+) or Co(2+) ions per subunit.</text>
</comment>